<evidence type="ECO:0000313" key="3">
    <source>
        <dbReference type="Proteomes" id="UP000198850"/>
    </source>
</evidence>
<dbReference type="RefSeq" id="WP_090555979.1">
    <property type="nucleotide sequence ID" value="NZ_FNRA01000003.1"/>
</dbReference>
<keyword evidence="1" id="KW-1133">Transmembrane helix</keyword>
<dbReference type="OrthoDB" id="771879at2"/>
<dbReference type="AlphaFoldDB" id="A0A1H4BJ00"/>
<gene>
    <name evidence="2" type="ORF">SAMN05443550_103367</name>
</gene>
<dbReference type="STRING" id="425514.SAMN05443550_103367"/>
<reference evidence="2 3" key="1">
    <citation type="submission" date="2016-10" db="EMBL/GenBank/DDBJ databases">
        <authorList>
            <person name="de Groot N.N."/>
        </authorList>
    </citation>
    <scope>NUCLEOTIDE SEQUENCE [LARGE SCALE GENOMIC DNA]</scope>
    <source>
        <strain evidence="2 3">DSM 19033</strain>
    </source>
</reference>
<proteinExistence type="predicted"/>
<keyword evidence="3" id="KW-1185">Reference proteome</keyword>
<keyword evidence="1" id="KW-0472">Membrane</keyword>
<feature type="transmembrane region" description="Helical" evidence="1">
    <location>
        <begin position="41"/>
        <end position="60"/>
    </location>
</feature>
<name>A0A1H4BJ00_9SPHI</name>
<organism evidence="2 3">
    <name type="scientific">Pedobacter hartonius</name>
    <dbReference type="NCBI Taxonomy" id="425514"/>
    <lineage>
        <taxon>Bacteria</taxon>
        <taxon>Pseudomonadati</taxon>
        <taxon>Bacteroidota</taxon>
        <taxon>Sphingobacteriia</taxon>
        <taxon>Sphingobacteriales</taxon>
        <taxon>Sphingobacteriaceae</taxon>
        <taxon>Pedobacter</taxon>
    </lineage>
</organism>
<sequence>MADHAPYPEFGSGYPFNVYLLIIIPTLLLGLGLLRQTDLTYLMMNLPIGMLTFYILLARFSSKIEINDINEFKVVYFFPWDDDVQIDLEDFEHLYYAKGLGYDVLRFTGNAYEVQAVVIKVNTRISDMQRMLSFIEKQTHLKVVTVASGQN</sequence>
<evidence type="ECO:0008006" key="4">
    <source>
        <dbReference type="Google" id="ProtNLM"/>
    </source>
</evidence>
<evidence type="ECO:0000256" key="1">
    <source>
        <dbReference type="SAM" id="Phobius"/>
    </source>
</evidence>
<feature type="transmembrane region" description="Helical" evidence="1">
    <location>
        <begin position="16"/>
        <end position="34"/>
    </location>
</feature>
<accession>A0A1H4BJ00</accession>
<protein>
    <recommendedName>
        <fullName evidence="4">PH domain-containing protein</fullName>
    </recommendedName>
</protein>
<dbReference type="Proteomes" id="UP000198850">
    <property type="component" value="Unassembled WGS sequence"/>
</dbReference>
<dbReference type="EMBL" id="FNRA01000003">
    <property type="protein sequence ID" value="SEA48077.1"/>
    <property type="molecule type" value="Genomic_DNA"/>
</dbReference>
<keyword evidence="1" id="KW-0812">Transmembrane</keyword>
<evidence type="ECO:0000313" key="2">
    <source>
        <dbReference type="EMBL" id="SEA48077.1"/>
    </source>
</evidence>